<protein>
    <submittedName>
        <fullName evidence="2">Predicted oxidoreductase</fullName>
    </submittedName>
</protein>
<evidence type="ECO:0000259" key="1">
    <source>
        <dbReference type="Pfam" id="PF00248"/>
    </source>
</evidence>
<dbReference type="Proteomes" id="UP000323502">
    <property type="component" value="Unassembled WGS sequence"/>
</dbReference>
<sequence>MHKLLPDRQPRQLGNSDISVSPIAWGMWRLTGEVAAATALVHAALDAGITLFDTADIYGFDAPEGFGGAEAILGEVLAADRGLRGRIVLATKGGITPPVPYDTSADYLAAACDASLRRLQTDVIDLYQIHRRDFLTHPQEVAAALTRLVEAGKVRSVGVSNHSPAELGALQRFLNLPIVSTQPEFSPLCVAPLYDGTLDQAMAANVSVLAWSPLGGGRLTDTGHAAGALLAEQGAVYGVDAVAAALSWIMVHPARIIPIVGSQKAARIRASTDAFKVEWDRERWYAVMQAGTGERLP</sequence>
<dbReference type="AlphaFoldDB" id="A0A1G7MHD8"/>
<dbReference type="InterPro" id="IPR050523">
    <property type="entry name" value="AKR_Detox_Biosynth"/>
</dbReference>
<proteinExistence type="predicted"/>
<dbReference type="GO" id="GO:0005829">
    <property type="term" value="C:cytosol"/>
    <property type="evidence" value="ECO:0007669"/>
    <property type="project" value="TreeGrafter"/>
</dbReference>
<dbReference type="Pfam" id="PF00248">
    <property type="entry name" value="Aldo_ket_red"/>
    <property type="match status" value="1"/>
</dbReference>
<dbReference type="PANTHER" id="PTHR43364">
    <property type="entry name" value="NADH-SPECIFIC METHYLGLYOXAL REDUCTASE-RELATED"/>
    <property type="match status" value="1"/>
</dbReference>
<dbReference type="InterPro" id="IPR020471">
    <property type="entry name" value="AKR"/>
</dbReference>
<evidence type="ECO:0000313" key="3">
    <source>
        <dbReference type="Proteomes" id="UP000323502"/>
    </source>
</evidence>
<dbReference type="EMBL" id="FNBI01000004">
    <property type="protein sequence ID" value="SDF60549.1"/>
    <property type="molecule type" value="Genomic_DNA"/>
</dbReference>
<dbReference type="InterPro" id="IPR023210">
    <property type="entry name" value="NADP_OxRdtase_dom"/>
</dbReference>
<dbReference type="Gene3D" id="3.20.20.100">
    <property type="entry name" value="NADP-dependent oxidoreductase domain"/>
    <property type="match status" value="1"/>
</dbReference>
<name>A0A1G7MHD8_9SPHN</name>
<dbReference type="InterPro" id="IPR036812">
    <property type="entry name" value="NAD(P)_OxRdtase_dom_sf"/>
</dbReference>
<dbReference type="PANTHER" id="PTHR43364:SF1">
    <property type="entry name" value="OXIDOREDUCTASE YDHF"/>
    <property type="match status" value="1"/>
</dbReference>
<keyword evidence="3" id="KW-1185">Reference proteome</keyword>
<dbReference type="GO" id="GO:0016491">
    <property type="term" value="F:oxidoreductase activity"/>
    <property type="evidence" value="ECO:0007669"/>
    <property type="project" value="InterPro"/>
</dbReference>
<accession>A0A1G7MHD8</accession>
<evidence type="ECO:0000313" key="2">
    <source>
        <dbReference type="EMBL" id="SDF60549.1"/>
    </source>
</evidence>
<feature type="domain" description="NADP-dependent oxidoreductase" evidence="1">
    <location>
        <begin position="23"/>
        <end position="287"/>
    </location>
</feature>
<dbReference type="PRINTS" id="PR00069">
    <property type="entry name" value="ALDKETRDTASE"/>
</dbReference>
<reference evidence="2 3" key="1">
    <citation type="submission" date="2016-10" db="EMBL/GenBank/DDBJ databases">
        <authorList>
            <person name="Varghese N."/>
            <person name="Submissions S."/>
        </authorList>
    </citation>
    <scope>NUCLEOTIDE SEQUENCE [LARGE SCALE GENOMIC DNA]</scope>
    <source>
        <strain evidence="2 3">S7-754</strain>
    </source>
</reference>
<dbReference type="RefSeq" id="WP_235904041.1">
    <property type="nucleotide sequence ID" value="NZ_FNBI01000004.1"/>
</dbReference>
<gene>
    <name evidence="2" type="ORF">SAMN05216557_104174</name>
</gene>
<dbReference type="SUPFAM" id="SSF51430">
    <property type="entry name" value="NAD(P)-linked oxidoreductase"/>
    <property type="match status" value="1"/>
</dbReference>
<organism evidence="2 3">
    <name type="scientific">Sphingomonas carotinifaciens</name>
    <dbReference type="NCBI Taxonomy" id="1166323"/>
    <lineage>
        <taxon>Bacteria</taxon>
        <taxon>Pseudomonadati</taxon>
        <taxon>Pseudomonadota</taxon>
        <taxon>Alphaproteobacteria</taxon>
        <taxon>Sphingomonadales</taxon>
        <taxon>Sphingomonadaceae</taxon>
        <taxon>Sphingomonas</taxon>
    </lineage>
</organism>